<dbReference type="Proteomes" id="UP000019132">
    <property type="component" value="Unassembled WGS sequence"/>
</dbReference>
<sequence length="300" mass="33109">MAAPASGERKKKSSKKDKPSSSSRSASKDREKPKSSKKSPKKSSSSSRSAPLPAVAEQVPPAAGVQHKAPQDPDAIQLFRRYDRARAGALTRLDFLQLLKDYANPPTGVQQHSNNNGPHTQSSTPALAHLRPRKPLSLTDTSGIPLGYERSDKNSEFEAGQLFERYDKDRTGALTLDKFHTFFEDFKPQLTAFVEDLSYFVAPPQFASAASSSSPDTSSRVDATASSSSSHSAVDAKSSHMLDPKAKEDQKRQLKSEYKTLLWNMRKLFRDELLSQRERILEMVGGVGLYAKLTSRFALH</sequence>
<feature type="domain" description="EF-hand" evidence="2">
    <location>
        <begin position="154"/>
        <end position="189"/>
    </location>
</feature>
<dbReference type="OMA" id="KWEMAPC"/>
<proteinExistence type="predicted"/>
<accession>K3WFE2</accession>
<feature type="compositionally biased region" description="Low complexity" evidence="1">
    <location>
        <begin position="209"/>
        <end position="236"/>
    </location>
</feature>
<dbReference type="EMBL" id="GL376638">
    <property type="status" value="NOT_ANNOTATED_CDS"/>
    <property type="molecule type" value="Genomic_DNA"/>
</dbReference>
<evidence type="ECO:0000313" key="3">
    <source>
        <dbReference type="EnsemblProtists" id="PYU1_T003683"/>
    </source>
</evidence>
<name>K3WFE2_GLOUD</name>
<reference evidence="4" key="1">
    <citation type="journal article" date="2010" name="Genome Biol.">
        <title>Genome sequence of the necrotrophic plant pathogen Pythium ultimum reveals original pathogenicity mechanisms and effector repertoire.</title>
        <authorList>
            <person name="Levesque C.A."/>
            <person name="Brouwer H."/>
            <person name="Cano L."/>
            <person name="Hamilton J.P."/>
            <person name="Holt C."/>
            <person name="Huitema E."/>
            <person name="Raffaele S."/>
            <person name="Robideau G.P."/>
            <person name="Thines M."/>
            <person name="Win J."/>
            <person name="Zerillo M.M."/>
            <person name="Beakes G.W."/>
            <person name="Boore J.L."/>
            <person name="Busam D."/>
            <person name="Dumas B."/>
            <person name="Ferriera S."/>
            <person name="Fuerstenberg S.I."/>
            <person name="Gachon C.M."/>
            <person name="Gaulin E."/>
            <person name="Govers F."/>
            <person name="Grenville-Briggs L."/>
            <person name="Horner N."/>
            <person name="Hostetler J."/>
            <person name="Jiang R.H."/>
            <person name="Johnson J."/>
            <person name="Krajaejun T."/>
            <person name="Lin H."/>
            <person name="Meijer H.J."/>
            <person name="Moore B."/>
            <person name="Morris P."/>
            <person name="Phuntmart V."/>
            <person name="Puiu D."/>
            <person name="Shetty J."/>
            <person name="Stajich J.E."/>
            <person name="Tripathy S."/>
            <person name="Wawra S."/>
            <person name="van West P."/>
            <person name="Whitty B.R."/>
            <person name="Coutinho P.M."/>
            <person name="Henrissat B."/>
            <person name="Martin F."/>
            <person name="Thomas P.D."/>
            <person name="Tyler B.M."/>
            <person name="De Vries R.P."/>
            <person name="Kamoun S."/>
            <person name="Yandell M."/>
            <person name="Tisserat N."/>
            <person name="Buell C.R."/>
        </authorList>
    </citation>
    <scope>NUCLEOTIDE SEQUENCE</scope>
    <source>
        <strain evidence="4">DAOM:BR144</strain>
    </source>
</reference>
<protein>
    <recommendedName>
        <fullName evidence="2">EF-hand domain-containing protein</fullName>
    </recommendedName>
</protein>
<evidence type="ECO:0000256" key="1">
    <source>
        <dbReference type="SAM" id="MobiDB-lite"/>
    </source>
</evidence>
<dbReference type="PROSITE" id="PS50222">
    <property type="entry name" value="EF_HAND_2"/>
    <property type="match status" value="2"/>
</dbReference>
<dbReference type="EnsemblProtists" id="PYU1_T003683">
    <property type="protein sequence ID" value="PYU1_T003683"/>
    <property type="gene ID" value="PYU1_G003673"/>
</dbReference>
<dbReference type="GO" id="GO:0005509">
    <property type="term" value="F:calcium ion binding"/>
    <property type="evidence" value="ECO:0007669"/>
    <property type="project" value="InterPro"/>
</dbReference>
<dbReference type="AlphaFoldDB" id="K3WFE2"/>
<evidence type="ECO:0000259" key="2">
    <source>
        <dbReference type="PROSITE" id="PS50222"/>
    </source>
</evidence>
<dbReference type="InterPro" id="IPR002048">
    <property type="entry name" value="EF_hand_dom"/>
</dbReference>
<keyword evidence="4" id="KW-1185">Reference proteome</keyword>
<dbReference type="InterPro" id="IPR011992">
    <property type="entry name" value="EF-hand-dom_pair"/>
</dbReference>
<feature type="compositionally biased region" description="Polar residues" evidence="1">
    <location>
        <begin position="107"/>
        <end position="125"/>
    </location>
</feature>
<dbReference type="eggNOG" id="ENOG502RYW9">
    <property type="taxonomic scope" value="Eukaryota"/>
</dbReference>
<feature type="compositionally biased region" description="Basic and acidic residues" evidence="1">
    <location>
        <begin position="237"/>
        <end position="251"/>
    </location>
</feature>
<dbReference type="InParanoid" id="K3WFE2"/>
<dbReference type="SUPFAM" id="SSF47473">
    <property type="entry name" value="EF-hand"/>
    <property type="match status" value="1"/>
</dbReference>
<feature type="domain" description="EF-hand" evidence="2">
    <location>
        <begin position="70"/>
        <end position="105"/>
    </location>
</feature>
<organism evidence="3 4">
    <name type="scientific">Globisporangium ultimum (strain ATCC 200006 / CBS 805.95 / DAOM BR144)</name>
    <name type="common">Pythium ultimum</name>
    <dbReference type="NCBI Taxonomy" id="431595"/>
    <lineage>
        <taxon>Eukaryota</taxon>
        <taxon>Sar</taxon>
        <taxon>Stramenopiles</taxon>
        <taxon>Oomycota</taxon>
        <taxon>Peronosporomycetes</taxon>
        <taxon>Pythiales</taxon>
        <taxon>Pythiaceae</taxon>
        <taxon>Globisporangium</taxon>
    </lineage>
</organism>
<reference evidence="4" key="2">
    <citation type="submission" date="2010-04" db="EMBL/GenBank/DDBJ databases">
        <authorList>
            <person name="Buell R."/>
            <person name="Hamilton J."/>
            <person name="Hostetler J."/>
        </authorList>
    </citation>
    <scope>NUCLEOTIDE SEQUENCE [LARGE SCALE GENOMIC DNA]</scope>
    <source>
        <strain evidence="4">DAOM:BR144</strain>
    </source>
</reference>
<evidence type="ECO:0000313" key="4">
    <source>
        <dbReference type="Proteomes" id="UP000019132"/>
    </source>
</evidence>
<feature type="region of interest" description="Disordered" evidence="1">
    <location>
        <begin position="104"/>
        <end position="130"/>
    </location>
</feature>
<feature type="region of interest" description="Disordered" evidence="1">
    <location>
        <begin position="209"/>
        <end position="251"/>
    </location>
</feature>
<dbReference type="VEuPathDB" id="FungiDB:PYU1_G003673"/>
<reference evidence="3" key="3">
    <citation type="submission" date="2015-02" db="UniProtKB">
        <authorList>
            <consortium name="EnsemblProtists"/>
        </authorList>
    </citation>
    <scope>IDENTIFICATION</scope>
    <source>
        <strain evidence="3">DAOM BR144</strain>
    </source>
</reference>
<dbReference type="Gene3D" id="1.10.238.10">
    <property type="entry name" value="EF-hand"/>
    <property type="match status" value="1"/>
</dbReference>
<dbReference type="HOGENOM" id="CLU_928996_0_0_1"/>
<feature type="region of interest" description="Disordered" evidence="1">
    <location>
        <begin position="1"/>
        <end position="73"/>
    </location>
</feature>